<name>A0A7V2ZMF6_9BACT</name>
<keyword evidence="1" id="KW-0472">Membrane</keyword>
<gene>
    <name evidence="3" type="ORF">ENS31_14360</name>
</gene>
<protein>
    <submittedName>
        <fullName evidence="3">LytTR family transcriptional regulator</fullName>
    </submittedName>
</protein>
<dbReference type="GO" id="GO:0000156">
    <property type="term" value="F:phosphorelay response regulator activity"/>
    <property type="evidence" value="ECO:0007669"/>
    <property type="project" value="InterPro"/>
</dbReference>
<feature type="transmembrane region" description="Helical" evidence="1">
    <location>
        <begin position="18"/>
        <end position="39"/>
    </location>
</feature>
<feature type="domain" description="HTH LytTR-type" evidence="2">
    <location>
        <begin position="168"/>
        <end position="272"/>
    </location>
</feature>
<dbReference type="PANTHER" id="PTHR37299:SF1">
    <property type="entry name" value="STAGE 0 SPORULATION PROTEIN A HOMOLOG"/>
    <property type="match status" value="1"/>
</dbReference>
<dbReference type="PANTHER" id="PTHR37299">
    <property type="entry name" value="TRANSCRIPTIONAL REGULATOR-RELATED"/>
    <property type="match status" value="1"/>
</dbReference>
<dbReference type="EMBL" id="DSUJ01000011">
    <property type="protein sequence ID" value="HFI92699.1"/>
    <property type="molecule type" value="Genomic_DNA"/>
</dbReference>
<evidence type="ECO:0000313" key="3">
    <source>
        <dbReference type="EMBL" id="HFI92699.1"/>
    </source>
</evidence>
<dbReference type="AlphaFoldDB" id="A0A7V2ZMF6"/>
<reference evidence="3" key="1">
    <citation type="journal article" date="2020" name="mSystems">
        <title>Genome- and Community-Level Interaction Insights into Carbon Utilization and Element Cycling Functions of Hydrothermarchaeota in Hydrothermal Sediment.</title>
        <authorList>
            <person name="Zhou Z."/>
            <person name="Liu Y."/>
            <person name="Xu W."/>
            <person name="Pan J."/>
            <person name="Luo Z.H."/>
            <person name="Li M."/>
        </authorList>
    </citation>
    <scope>NUCLEOTIDE SEQUENCE [LARGE SCALE GENOMIC DNA]</scope>
    <source>
        <strain evidence="3">SpSt-479</strain>
    </source>
</reference>
<evidence type="ECO:0000259" key="2">
    <source>
        <dbReference type="PROSITE" id="PS50930"/>
    </source>
</evidence>
<dbReference type="Gene3D" id="2.40.50.1020">
    <property type="entry name" value="LytTr DNA-binding domain"/>
    <property type="match status" value="1"/>
</dbReference>
<dbReference type="Pfam" id="PF04397">
    <property type="entry name" value="LytTR"/>
    <property type="match status" value="1"/>
</dbReference>
<dbReference type="GO" id="GO:0003677">
    <property type="term" value="F:DNA binding"/>
    <property type="evidence" value="ECO:0007669"/>
    <property type="project" value="InterPro"/>
</dbReference>
<organism evidence="3">
    <name type="scientific">Ignavibacterium album</name>
    <dbReference type="NCBI Taxonomy" id="591197"/>
    <lineage>
        <taxon>Bacteria</taxon>
        <taxon>Pseudomonadati</taxon>
        <taxon>Ignavibacteriota</taxon>
        <taxon>Ignavibacteria</taxon>
        <taxon>Ignavibacteriales</taxon>
        <taxon>Ignavibacteriaceae</taxon>
        <taxon>Ignavibacterium</taxon>
    </lineage>
</organism>
<keyword evidence="1" id="KW-0812">Transmembrane</keyword>
<dbReference type="PROSITE" id="PS50930">
    <property type="entry name" value="HTH_LYTTR"/>
    <property type="match status" value="1"/>
</dbReference>
<feature type="transmembrane region" description="Helical" evidence="1">
    <location>
        <begin position="45"/>
        <end position="66"/>
    </location>
</feature>
<sequence>MTKDSTINLFQTKQPKSVWIFSVLLFLVFSTIGLDLYYAKRNGGSFFISESILFSSFWLLFVPFLYYHNKFVGKSKKLLYSVLISFIFILLHILSYPALVWLLSELFYYHTYSYGQTLSYELSEYTLIILIIYSFSFVISKWTKTQQNRQFVEKENQTTQKEYLSSLIVTESDNRKTVIDVNDIYYFSATSPYVTIHHKSKNFLSAQTLKSLESSLDGNVFVRIHKSCIVNVNMVNSIKSRLNGDYDLTLVNGTVLRISRNYAANFKNAFESTHHLTVK</sequence>
<keyword evidence="1" id="KW-1133">Transmembrane helix</keyword>
<feature type="transmembrane region" description="Helical" evidence="1">
    <location>
        <begin position="78"/>
        <end position="102"/>
    </location>
</feature>
<comment type="caution">
    <text evidence="3">The sequence shown here is derived from an EMBL/GenBank/DDBJ whole genome shotgun (WGS) entry which is preliminary data.</text>
</comment>
<evidence type="ECO:0000256" key="1">
    <source>
        <dbReference type="SAM" id="Phobius"/>
    </source>
</evidence>
<accession>A0A7V2ZMF6</accession>
<dbReference type="InterPro" id="IPR046947">
    <property type="entry name" value="LytR-like"/>
</dbReference>
<dbReference type="InterPro" id="IPR007492">
    <property type="entry name" value="LytTR_DNA-bd_dom"/>
</dbReference>
<proteinExistence type="predicted"/>
<feature type="transmembrane region" description="Helical" evidence="1">
    <location>
        <begin position="122"/>
        <end position="140"/>
    </location>
</feature>
<dbReference type="SMART" id="SM00850">
    <property type="entry name" value="LytTR"/>
    <property type="match status" value="1"/>
</dbReference>